<keyword evidence="1" id="KW-0812">Transmembrane</keyword>
<evidence type="ECO:0000313" key="3">
    <source>
        <dbReference type="Proteomes" id="UP001501243"/>
    </source>
</evidence>
<reference evidence="3" key="1">
    <citation type="journal article" date="2019" name="Int. J. Syst. Evol. Microbiol.">
        <title>The Global Catalogue of Microorganisms (GCM) 10K type strain sequencing project: providing services to taxonomists for standard genome sequencing and annotation.</title>
        <authorList>
            <consortium name="The Broad Institute Genomics Platform"/>
            <consortium name="The Broad Institute Genome Sequencing Center for Infectious Disease"/>
            <person name="Wu L."/>
            <person name="Ma J."/>
        </authorList>
    </citation>
    <scope>NUCLEOTIDE SEQUENCE [LARGE SCALE GENOMIC DNA]</scope>
    <source>
        <strain evidence="3">JCM 17841</strain>
    </source>
</reference>
<evidence type="ECO:0008006" key="4">
    <source>
        <dbReference type="Google" id="ProtNLM"/>
    </source>
</evidence>
<gene>
    <name evidence="2" type="ORF">GCM10023172_12160</name>
</gene>
<dbReference type="EMBL" id="BAABGQ010000005">
    <property type="protein sequence ID" value="GAA4497346.1"/>
    <property type="molecule type" value="Genomic_DNA"/>
</dbReference>
<protein>
    <recommendedName>
        <fullName evidence="4">DUF4129 domain-containing protein</fullName>
    </recommendedName>
</protein>
<proteinExistence type="predicted"/>
<accession>A0ABP8Q431</accession>
<feature type="transmembrane region" description="Helical" evidence="1">
    <location>
        <begin position="159"/>
        <end position="180"/>
    </location>
</feature>
<name>A0ABP8Q431_9BACT</name>
<evidence type="ECO:0000256" key="1">
    <source>
        <dbReference type="SAM" id="Phobius"/>
    </source>
</evidence>
<organism evidence="2 3">
    <name type="scientific">Hymenobacter ginsengisoli</name>
    <dbReference type="NCBI Taxonomy" id="1051626"/>
    <lineage>
        <taxon>Bacteria</taxon>
        <taxon>Pseudomonadati</taxon>
        <taxon>Bacteroidota</taxon>
        <taxon>Cytophagia</taxon>
        <taxon>Cytophagales</taxon>
        <taxon>Hymenobacteraceae</taxon>
        <taxon>Hymenobacter</taxon>
    </lineage>
</organism>
<evidence type="ECO:0000313" key="2">
    <source>
        <dbReference type="EMBL" id="GAA4497346.1"/>
    </source>
</evidence>
<dbReference type="Proteomes" id="UP001501243">
    <property type="component" value="Unassembled WGS sequence"/>
</dbReference>
<keyword evidence="1" id="KW-0472">Membrane</keyword>
<keyword evidence="3" id="KW-1185">Reference proteome</keyword>
<sequence length="302" mass="34174">MGGWLLVLGTSAQALAGAQVVVGPVGRFSRAVVEVGQPIDYVLSYTHDPAEEVVFPDSLASFGPFEYAGRRWLPTRTTGGRSLDQAVYHLRTFSLAPVQTLQLPVLLLRGATDTLRLLPPVAQVRLHRLAPTLYTTEEASPPRLRTQYQVLPLVPAFNYPFWLAGLAGGLVLAGGAWALYGRRWRQRYGRYKRRKNHVYFLTQFTRNAERFTLSRSAAVVERTVVLWKNYLSSLEDTNLNSLTTKELTEYFHNDEDVRRALRATDRVVYGNLLSEDAQEVDTAFQLLRGFAERQYEQVFTGY</sequence>
<comment type="caution">
    <text evidence="2">The sequence shown here is derived from an EMBL/GenBank/DDBJ whole genome shotgun (WGS) entry which is preliminary data.</text>
</comment>
<keyword evidence="1" id="KW-1133">Transmembrane helix</keyword>